<name>A0A383R9W3_PAEAL</name>
<evidence type="ECO:0000313" key="2">
    <source>
        <dbReference type="Proteomes" id="UP000304148"/>
    </source>
</evidence>
<dbReference type="Proteomes" id="UP000304148">
    <property type="component" value="Chromosome"/>
</dbReference>
<dbReference type="AlphaFoldDB" id="A0A383R9W3"/>
<gene>
    <name evidence="1" type="ORF">PBLR_12379</name>
</gene>
<sequence>MSSVNALIRTLHIRQLQMFELAPLDLLSIGFDQIHELFINSNTNTSRL</sequence>
<protein>
    <submittedName>
        <fullName evidence="1">Uncharacterized protein</fullName>
    </submittedName>
</protein>
<reference evidence="2" key="1">
    <citation type="submission" date="2018-08" db="EMBL/GenBank/DDBJ databases">
        <authorList>
            <person name="Chevrot R."/>
        </authorList>
    </citation>
    <scope>NUCLEOTIDE SEQUENCE [LARGE SCALE GENOMIC DNA]</scope>
</reference>
<accession>A0A383R9W3</accession>
<proteinExistence type="predicted"/>
<evidence type="ECO:0000313" key="1">
    <source>
        <dbReference type="EMBL" id="SYX83957.1"/>
    </source>
</evidence>
<organism evidence="1 2">
    <name type="scientific">Paenibacillus alvei</name>
    <name type="common">Bacillus alvei</name>
    <dbReference type="NCBI Taxonomy" id="44250"/>
    <lineage>
        <taxon>Bacteria</taxon>
        <taxon>Bacillati</taxon>
        <taxon>Bacillota</taxon>
        <taxon>Bacilli</taxon>
        <taxon>Bacillales</taxon>
        <taxon>Paenibacillaceae</taxon>
        <taxon>Paenibacillus</taxon>
    </lineage>
</organism>
<dbReference type="EMBL" id="LS992241">
    <property type="protein sequence ID" value="SYX83957.1"/>
    <property type="molecule type" value="Genomic_DNA"/>
</dbReference>